<evidence type="ECO:0000313" key="4">
    <source>
        <dbReference type="EMBL" id="RFT16712.1"/>
    </source>
</evidence>
<feature type="domain" description="Non-reducing end beta-L-arabinofuranosidase-like GH127 catalytic" evidence="1">
    <location>
        <begin position="42"/>
        <end position="428"/>
    </location>
</feature>
<name>A0A3E2BPZ1_9BACT</name>
<dbReference type="Proteomes" id="UP000257323">
    <property type="component" value="Unassembled WGS sequence"/>
</dbReference>
<dbReference type="Pfam" id="PF20737">
    <property type="entry name" value="Glyco_hydro127C"/>
    <property type="match status" value="1"/>
</dbReference>
<dbReference type="InterPro" id="IPR008979">
    <property type="entry name" value="Galactose-bd-like_sf"/>
</dbReference>
<evidence type="ECO:0000259" key="1">
    <source>
        <dbReference type="Pfam" id="PF07944"/>
    </source>
</evidence>
<dbReference type="Pfam" id="PF20736">
    <property type="entry name" value="Glyco_hydro127M"/>
    <property type="match status" value="1"/>
</dbReference>
<feature type="domain" description="Non-reducing end beta-L-arabinofuranosidase-like GH127 C-terminal" evidence="3">
    <location>
        <begin position="553"/>
        <end position="655"/>
    </location>
</feature>
<dbReference type="InterPro" id="IPR049046">
    <property type="entry name" value="Beta-AFase-like_GH127_middle"/>
</dbReference>
<evidence type="ECO:0000259" key="3">
    <source>
        <dbReference type="Pfam" id="PF20737"/>
    </source>
</evidence>
<reference evidence="4 5" key="1">
    <citation type="submission" date="2018-08" db="EMBL/GenBank/DDBJ databases">
        <title>Genome analysis of the thermophilic bacterium of the candidate phylum Aminicenantes from deep subsurface aquifer revealed its physiology and ecological role.</title>
        <authorList>
            <person name="Kadnikov V.V."/>
            <person name="Mardanov A.V."/>
            <person name="Beletsky A.V."/>
            <person name="Karnachuk O.V."/>
            <person name="Ravin N.V."/>
        </authorList>
    </citation>
    <scope>NUCLEOTIDE SEQUENCE [LARGE SCALE GENOMIC DNA]</scope>
    <source>
        <strain evidence="4">BY38</strain>
    </source>
</reference>
<dbReference type="InterPro" id="IPR049049">
    <property type="entry name" value="Beta-AFase-like_GH127_C"/>
</dbReference>
<dbReference type="GO" id="GO:0005975">
    <property type="term" value="P:carbohydrate metabolic process"/>
    <property type="evidence" value="ECO:0007669"/>
    <property type="project" value="InterPro"/>
</dbReference>
<dbReference type="Pfam" id="PF07944">
    <property type="entry name" value="Beta-AFase-like_GH127_cat"/>
    <property type="match status" value="1"/>
</dbReference>
<dbReference type="InterPro" id="IPR049174">
    <property type="entry name" value="Beta-AFase-like"/>
</dbReference>
<evidence type="ECO:0000259" key="2">
    <source>
        <dbReference type="Pfam" id="PF20736"/>
    </source>
</evidence>
<evidence type="ECO:0000313" key="5">
    <source>
        <dbReference type="Proteomes" id="UP000257323"/>
    </source>
</evidence>
<protein>
    <submittedName>
        <fullName evidence="4">Beta-L-arabinofuranosidase, GH127 family</fullName>
    </submittedName>
</protein>
<comment type="caution">
    <text evidence="4">The sequence shown here is derived from an EMBL/GenBank/DDBJ whole genome shotgun (WGS) entry which is preliminary data.</text>
</comment>
<accession>A0A3E2BPZ1</accession>
<gene>
    <name evidence="4" type="ORF">OP8BY_1325</name>
</gene>
<proteinExistence type="predicted"/>
<dbReference type="InterPro" id="IPR012878">
    <property type="entry name" value="Beta-AFase-like_GH127_cat"/>
</dbReference>
<dbReference type="PANTHER" id="PTHR43465:SF2">
    <property type="entry name" value="DUF1680 DOMAIN PROTEIN (AFU_ORTHOLOGUE AFUA_1G08910)"/>
    <property type="match status" value="1"/>
</dbReference>
<dbReference type="PANTHER" id="PTHR43465">
    <property type="entry name" value="DUF1680 DOMAIN PROTEIN (AFU_ORTHOLOGUE AFUA_1G08910)"/>
    <property type="match status" value="1"/>
</dbReference>
<dbReference type="Gene3D" id="2.60.120.260">
    <property type="entry name" value="Galactose-binding domain-like"/>
    <property type="match status" value="1"/>
</dbReference>
<organism evidence="4 5">
    <name type="scientific">Candidatus Saccharicenans subterraneus</name>
    <dbReference type="NCBI Taxonomy" id="2508984"/>
    <lineage>
        <taxon>Bacteria</taxon>
        <taxon>Candidatus Aminicenantota</taxon>
        <taxon>Candidatus Aminicenantia</taxon>
        <taxon>Candidatus Aminicenantales</taxon>
        <taxon>Candidatus Saccharicenantaceae</taxon>
        <taxon>Candidatus Saccharicenans</taxon>
    </lineage>
</organism>
<dbReference type="AlphaFoldDB" id="A0A3E2BPZ1"/>
<feature type="domain" description="Non-reducing end beta-L-arabinofuranosidase-like GH127 middle" evidence="2">
    <location>
        <begin position="439"/>
        <end position="550"/>
    </location>
</feature>
<dbReference type="InterPro" id="IPR008928">
    <property type="entry name" value="6-hairpin_glycosidase_sf"/>
</dbReference>
<sequence length="808" mass="91068">MSGVITGKKTLAIFCLLLGAWLFSACSAEKRDYSIKPVDLTAVRFADGFWSSRIETNGKVTIPHSFRQSEETGRIKNFEIAAGMAEGDFCSRYPFDDSDIYKMIEGASYQMMLHPDPELDKYLDGLIARIAAAQEKDGYIYTARTIKNKGGKIPLEEWVTDKRWEREQDAHELYNAGHLYEAAVAHYLATGKKTLLDVALKNAELIGKDFGPGKVMLPPGHQEIEIGLVKLYRLTGKKKYLDLARFFLDQRGNKEGHELYGFYSQDHLPVREQKEAVGHAVRAAYMYSGMADVAALTGDQSLVQALDSLWEDVVYRKIYLTGGIGSTGAWEGFGPAYNLPNASAYAETCASIANAFWNYRMFRLHGEAKYLDVFERIIYNGFLSGIALTGDRFFYANPLASFSQHERSPWFGCACCPPNIVRFIPQLGQYVYATSGDRLYVNLFARSRGQVEMDDLKVELEQETDYPWKGDIKIKVNPAREDDFTVMLRIPGWALGQPIPGDLYRYGDKKEVRPMVKVNGEELALNLENGFLPIARKWKAGDTIEVSLPLEPRPVLANEKVKDDVGLVAVERGPLVYCAEWPDNGGRVSNLLLPDGATLTSEFRNDLLGGLVVVRAAGRAYRMEKEKVVAQDKEITLIPYYAWAHRGRGEMAVWLAREEGKVRPTPEPSLASKAKVEASEGARGARFINDQYEPNSSIDHSVGYLHWWPKKGTTEWVSYEFPAPVRVSEVAVYWFDDTGLGECRVPESWKLYYKKGNDWVPVKNLTPYGLEKDRYNLVKFSPVVTTALKVEVKSQEKFSAGIQEWRVK</sequence>
<dbReference type="SUPFAM" id="SSF48208">
    <property type="entry name" value="Six-hairpin glycosidases"/>
    <property type="match status" value="1"/>
</dbReference>
<dbReference type="EMBL" id="QUAH01000002">
    <property type="protein sequence ID" value="RFT16712.1"/>
    <property type="molecule type" value="Genomic_DNA"/>
</dbReference>
<dbReference type="SUPFAM" id="SSF49785">
    <property type="entry name" value="Galactose-binding domain-like"/>
    <property type="match status" value="1"/>
</dbReference>